<dbReference type="AlphaFoldDB" id="A0A066XBC2"/>
<dbReference type="EMBL" id="JMSE01000958">
    <property type="protein sequence ID" value="KDN66197.1"/>
    <property type="molecule type" value="Genomic_DNA"/>
</dbReference>
<dbReference type="Pfam" id="PF17111">
    <property type="entry name" value="PigL_N"/>
    <property type="match status" value="1"/>
</dbReference>
<dbReference type="InterPro" id="IPR031348">
    <property type="entry name" value="PigL_N"/>
</dbReference>
<evidence type="ECO:0000313" key="3">
    <source>
        <dbReference type="EMBL" id="KDN66197.1"/>
    </source>
</evidence>
<feature type="domain" description="Azaphilone pigments biosynthesis cluster protein L N-terminal" evidence="2">
    <location>
        <begin position="3"/>
        <end position="211"/>
    </location>
</feature>
<protein>
    <recommendedName>
        <fullName evidence="2">Azaphilone pigments biosynthesis cluster protein L N-terminal domain-containing protein</fullName>
    </recommendedName>
</protein>
<dbReference type="HOGENOM" id="CLU_500583_0_0_1"/>
<name>A0A066XBC2_COLSU</name>
<feature type="coiled-coil region" evidence="1">
    <location>
        <begin position="150"/>
        <end position="199"/>
    </location>
</feature>
<comment type="caution">
    <text evidence="3">The sequence shown here is derived from an EMBL/GenBank/DDBJ whole genome shotgun (WGS) entry which is preliminary data.</text>
</comment>
<proteinExistence type="predicted"/>
<evidence type="ECO:0000256" key="1">
    <source>
        <dbReference type="SAM" id="Coils"/>
    </source>
</evidence>
<reference evidence="4" key="1">
    <citation type="journal article" date="2014" name="Genome Announc.">
        <title>Draft genome sequence of Colletotrichum sublineola, a destructive pathogen of cultivated sorghum.</title>
        <authorList>
            <person name="Baroncelli R."/>
            <person name="Sanz-Martin J.M."/>
            <person name="Rech G.E."/>
            <person name="Sukno S.A."/>
            <person name="Thon M.R."/>
        </authorList>
    </citation>
    <scope>NUCLEOTIDE SEQUENCE [LARGE SCALE GENOMIC DNA]</scope>
    <source>
        <strain evidence="4">TX430BB</strain>
    </source>
</reference>
<organism evidence="3 4">
    <name type="scientific">Colletotrichum sublineola</name>
    <name type="common">Sorghum anthracnose fungus</name>
    <dbReference type="NCBI Taxonomy" id="1173701"/>
    <lineage>
        <taxon>Eukaryota</taxon>
        <taxon>Fungi</taxon>
        <taxon>Dikarya</taxon>
        <taxon>Ascomycota</taxon>
        <taxon>Pezizomycotina</taxon>
        <taxon>Sordariomycetes</taxon>
        <taxon>Hypocreomycetidae</taxon>
        <taxon>Glomerellales</taxon>
        <taxon>Glomerellaceae</taxon>
        <taxon>Colletotrichum</taxon>
        <taxon>Colletotrichum graminicola species complex</taxon>
    </lineage>
</organism>
<dbReference type="OMA" id="CNDASEH"/>
<keyword evidence="1" id="KW-0175">Coiled coil</keyword>
<evidence type="ECO:0000313" key="4">
    <source>
        <dbReference type="Proteomes" id="UP000027238"/>
    </source>
</evidence>
<evidence type="ECO:0000259" key="2">
    <source>
        <dbReference type="Pfam" id="PF17111"/>
    </source>
</evidence>
<accession>A0A066XBC2</accession>
<sequence>MSDPLSIGSALIAIVTAAMQSSKVLYDTIQSFKNHRKVIKQLMEELAALEEVLLSLDSLVRKEGDRGTLGSLKVPLLQCRRACDDFNELIIECSKNSGRPRTSFRDWFKLRYMESDIDGFVTMLAGYKSTISIALGSANLQSTAVTLQILNEYKDMIQKTTGELEDHLEDVNAKLEHLILQQKESFQALSSNIERVQNEKDSTEVCLEICAQVQARIDEMQFRPISPSSSSNEISCRNLTRAMVMTLSTLSQCRDIITDNVDQLRKQKEEVSRQRLGLDVMSSSEPLEAEIRRLQEEADSTKTCLTICNDASEHATKGVHVLEDMTTGHDGQQLFVSTLGDLFRVKGATTGDRGIQFVGLYIFGIVQVIFCGNQELNAILSNFQLFELMGRPEMLWDVITMRATSRLRRRLWEAVQELKELGNITEDQRLFAVVWLRQGTRNDWKMIFTAMARLACFKLQGLKDESNWGSGHNHRTGSMNRYNRVPCHVSETKAKLSAFYHRVGDGDLVNLEDIMDAPEDLIFSIPGEQIIRLAIHARRDGGLG</sequence>
<dbReference type="OrthoDB" id="428260at2759"/>
<feature type="coiled-coil region" evidence="1">
    <location>
        <begin position="32"/>
        <end position="59"/>
    </location>
</feature>
<dbReference type="Proteomes" id="UP000027238">
    <property type="component" value="Unassembled WGS sequence"/>
</dbReference>
<gene>
    <name evidence="3" type="ORF">CSUB01_06110</name>
</gene>
<keyword evidence="4" id="KW-1185">Reference proteome</keyword>
<dbReference type="eggNOG" id="ENOG502SICT">
    <property type="taxonomic scope" value="Eukaryota"/>
</dbReference>